<dbReference type="Pfam" id="PF01263">
    <property type="entry name" value="Aldose_epim"/>
    <property type="match status" value="1"/>
</dbReference>
<dbReference type="PANTHER" id="PTHR10091:SF0">
    <property type="entry name" value="GALACTOSE MUTAROTASE"/>
    <property type="match status" value="1"/>
</dbReference>
<gene>
    <name evidence="1" type="ORF">D3P09_08560</name>
</gene>
<dbReference type="GO" id="GO:0030246">
    <property type="term" value="F:carbohydrate binding"/>
    <property type="evidence" value="ECO:0007669"/>
    <property type="project" value="InterPro"/>
</dbReference>
<dbReference type="Proteomes" id="UP000267798">
    <property type="component" value="Unassembled WGS sequence"/>
</dbReference>
<evidence type="ECO:0000313" key="1">
    <source>
        <dbReference type="EMBL" id="RJX39471.1"/>
    </source>
</evidence>
<dbReference type="CDD" id="cd01081">
    <property type="entry name" value="Aldose_epim"/>
    <property type="match status" value="1"/>
</dbReference>
<dbReference type="GO" id="GO:0033499">
    <property type="term" value="P:galactose catabolic process via UDP-galactose, Leloir pathway"/>
    <property type="evidence" value="ECO:0007669"/>
    <property type="project" value="TreeGrafter"/>
</dbReference>
<dbReference type="Gene3D" id="2.70.98.10">
    <property type="match status" value="1"/>
</dbReference>
<dbReference type="SUPFAM" id="SSF74650">
    <property type="entry name" value="Galactose mutarotase-like"/>
    <property type="match status" value="1"/>
</dbReference>
<keyword evidence="2" id="KW-1185">Reference proteome</keyword>
<dbReference type="InterPro" id="IPR014718">
    <property type="entry name" value="GH-type_carb-bd"/>
</dbReference>
<evidence type="ECO:0000313" key="2">
    <source>
        <dbReference type="Proteomes" id="UP000267798"/>
    </source>
</evidence>
<comment type="caution">
    <text evidence="1">The sequence shown here is derived from an EMBL/GenBank/DDBJ whole genome shotgun (WGS) entry which is preliminary data.</text>
</comment>
<dbReference type="PANTHER" id="PTHR10091">
    <property type="entry name" value="ALDOSE-1-EPIMERASE"/>
    <property type="match status" value="1"/>
</dbReference>
<sequence>MTAHSKAYEQSYYDEPAVWLEWGPYQAAVLPRVGANLIAFRDTAKQYAVLREPAGDEMDLFRSNSVVYGIPVLFPPNRYKDGTFTWKDRTYTFPINEERTGNHLHGFFLDSIWSVEGYGSNEQESFVSLSITIEEGHPIYAFLPHRFTIQLRYSLSEHGLLQHVLVKNNGDDAMPCMLAFHTTINAPFAPGSAPEDYKYTMTIDKRWELDERMLPTGHYQPLAQEEQLMATTGLSPFWEPMDNHYTSTVNASGRNAMELTDAREGVTLVYDVGNAYKHWMIWNNKATPGFFCPEPQINLVNAPNVDLPQEQTALLELQPGGIWEATSRFYFRTNR</sequence>
<dbReference type="GO" id="GO:0005737">
    <property type="term" value="C:cytoplasm"/>
    <property type="evidence" value="ECO:0007669"/>
    <property type="project" value="TreeGrafter"/>
</dbReference>
<dbReference type="GO" id="GO:0004034">
    <property type="term" value="F:aldose 1-epimerase activity"/>
    <property type="evidence" value="ECO:0007669"/>
    <property type="project" value="TreeGrafter"/>
</dbReference>
<protein>
    <submittedName>
        <fullName evidence="1">Aldose 1-epimerase</fullName>
    </submittedName>
</protein>
<reference evidence="1 2" key="1">
    <citation type="submission" date="2018-09" db="EMBL/GenBank/DDBJ databases">
        <title>Paenibacillus aracenensis nov. sp. isolated from a cave in southern Spain.</title>
        <authorList>
            <person name="Jurado V."/>
            <person name="Gutierrez-Patricio S."/>
            <person name="Gonzalez-Pimentel J.L."/>
            <person name="Miller A.Z."/>
            <person name="Laiz L."/>
            <person name="Saiz-Jimenez C."/>
        </authorList>
    </citation>
    <scope>NUCLEOTIDE SEQUENCE [LARGE SCALE GENOMIC DNA]</scope>
    <source>
        <strain evidence="1 2">JCM 19203</strain>
    </source>
</reference>
<dbReference type="InterPro" id="IPR011013">
    <property type="entry name" value="Gal_mutarotase_sf_dom"/>
</dbReference>
<dbReference type="GO" id="GO:0006006">
    <property type="term" value="P:glucose metabolic process"/>
    <property type="evidence" value="ECO:0007669"/>
    <property type="project" value="TreeGrafter"/>
</dbReference>
<proteinExistence type="predicted"/>
<accession>A0A3A6PS48</accession>
<organism evidence="1 2">
    <name type="scientific">Paenibacillus pinisoli</name>
    <dbReference type="NCBI Taxonomy" id="1276110"/>
    <lineage>
        <taxon>Bacteria</taxon>
        <taxon>Bacillati</taxon>
        <taxon>Bacillota</taxon>
        <taxon>Bacilli</taxon>
        <taxon>Bacillales</taxon>
        <taxon>Paenibacillaceae</taxon>
        <taxon>Paenibacillus</taxon>
    </lineage>
</organism>
<dbReference type="RefSeq" id="WP_120108974.1">
    <property type="nucleotide sequence ID" value="NZ_QXQB01000002.1"/>
</dbReference>
<dbReference type="EMBL" id="QXQB01000002">
    <property type="protein sequence ID" value="RJX39471.1"/>
    <property type="molecule type" value="Genomic_DNA"/>
</dbReference>
<dbReference type="AlphaFoldDB" id="A0A3A6PS48"/>
<name>A0A3A6PS48_9BACL</name>
<dbReference type="OrthoDB" id="9795355at2"/>
<dbReference type="InterPro" id="IPR008183">
    <property type="entry name" value="Aldose_1/G6P_1-epimerase"/>
</dbReference>